<accession>A0ABX8DEM1</accession>
<keyword evidence="2" id="KW-0812">Transmembrane</keyword>
<evidence type="ECO:0000256" key="2">
    <source>
        <dbReference type="SAM" id="Phobius"/>
    </source>
</evidence>
<keyword evidence="2" id="KW-0472">Membrane</keyword>
<protein>
    <submittedName>
        <fullName evidence="3">Uncharacterized protein</fullName>
    </submittedName>
</protein>
<feature type="transmembrane region" description="Helical" evidence="2">
    <location>
        <begin position="78"/>
        <end position="99"/>
    </location>
</feature>
<dbReference type="EMBL" id="CP074572">
    <property type="protein sequence ID" value="QVK23086.1"/>
    <property type="molecule type" value="Genomic_DNA"/>
</dbReference>
<keyword evidence="2" id="KW-1133">Transmembrane helix</keyword>
<evidence type="ECO:0000313" key="4">
    <source>
        <dbReference type="Proteomes" id="UP000676428"/>
    </source>
</evidence>
<name>A0ABX8DEM1_9GAMM</name>
<evidence type="ECO:0000256" key="1">
    <source>
        <dbReference type="SAM" id="Coils"/>
    </source>
</evidence>
<feature type="coiled-coil region" evidence="1">
    <location>
        <begin position="150"/>
        <end position="222"/>
    </location>
</feature>
<sequence>MDDILKAFKATLYDKISSPLVSSFCIAWSILNYEVILIIFSSDTVRNKILDIDLHFYKFNHFSSVPIIDEGIDFNMPLYGQLIVPFLFASFYVLLFPVVEKYFIRRWNHLRNINEKERILAQNKQPIDEDKAIILKQRYYDLERNKIFELESKDKEILSIKSKYDELLQESEELRSFKRSYNDLKPLHDSLQKIVNDLKDDKLKLQNDLTHADESISALNEEILEKDTHIKDLMDTIKLDKDPTNINMYIPNELLNFFTNNDIESYKKISDEMTKKLLNPNSAVNYRSLNEMLSRNVDKDSRRQFFMNTLTKDKRFHIQGDSIFLTEAGQKYAFLNDM</sequence>
<proteinExistence type="predicted"/>
<reference evidence="3 4" key="1">
    <citation type="journal article" date="2012" name="Int. J. Syst. Evol. Microbiol.">
        <title>Shewanella dokdonensis sp. nov., isolated from seawater.</title>
        <authorList>
            <person name="Sung H.R."/>
            <person name="Yoon J.H."/>
            <person name="Ghim S.Y."/>
        </authorList>
    </citation>
    <scope>NUCLEOTIDE SEQUENCE [LARGE SCALE GENOMIC DNA]</scope>
    <source>
        <strain evidence="3 4">DSM 23626</strain>
    </source>
</reference>
<gene>
    <name evidence="3" type="ORF">KHX94_18640</name>
</gene>
<keyword evidence="4" id="KW-1185">Reference proteome</keyword>
<keyword evidence="1" id="KW-0175">Coiled coil</keyword>
<feature type="transmembrane region" description="Helical" evidence="2">
    <location>
        <begin position="20"/>
        <end position="40"/>
    </location>
</feature>
<evidence type="ECO:0000313" key="3">
    <source>
        <dbReference type="EMBL" id="QVK23086.1"/>
    </source>
</evidence>
<dbReference type="Proteomes" id="UP000676428">
    <property type="component" value="Chromosome"/>
</dbReference>
<organism evidence="3 4">
    <name type="scientific">Shewanella dokdonensis</name>
    <dbReference type="NCBI Taxonomy" id="712036"/>
    <lineage>
        <taxon>Bacteria</taxon>
        <taxon>Pseudomonadati</taxon>
        <taxon>Pseudomonadota</taxon>
        <taxon>Gammaproteobacteria</taxon>
        <taxon>Alteromonadales</taxon>
        <taxon>Shewanellaceae</taxon>
        <taxon>Shewanella</taxon>
    </lineage>
</organism>
<dbReference type="RefSeq" id="WP_213681727.1">
    <property type="nucleotide sequence ID" value="NZ_CP074572.1"/>
</dbReference>